<evidence type="ECO:0000313" key="2">
    <source>
        <dbReference type="Proteomes" id="UP001148629"/>
    </source>
</evidence>
<dbReference type="Proteomes" id="UP001148629">
    <property type="component" value="Unassembled WGS sequence"/>
</dbReference>
<protein>
    <submittedName>
        <fullName evidence="1">Uncharacterized protein</fullName>
    </submittedName>
</protein>
<reference evidence="1" key="1">
    <citation type="submission" date="2022-08" db="EMBL/GenBank/DDBJ databases">
        <title>Genome Sequence of Fusarium decemcellulare.</title>
        <authorList>
            <person name="Buettner E."/>
        </authorList>
    </citation>
    <scope>NUCLEOTIDE SEQUENCE</scope>
    <source>
        <strain evidence="1">Babe19</strain>
    </source>
</reference>
<proteinExistence type="predicted"/>
<organism evidence="1 2">
    <name type="scientific">Fusarium decemcellulare</name>
    <dbReference type="NCBI Taxonomy" id="57161"/>
    <lineage>
        <taxon>Eukaryota</taxon>
        <taxon>Fungi</taxon>
        <taxon>Dikarya</taxon>
        <taxon>Ascomycota</taxon>
        <taxon>Pezizomycotina</taxon>
        <taxon>Sordariomycetes</taxon>
        <taxon>Hypocreomycetidae</taxon>
        <taxon>Hypocreales</taxon>
        <taxon>Nectriaceae</taxon>
        <taxon>Fusarium</taxon>
        <taxon>Fusarium decemcellulare species complex</taxon>
    </lineage>
</organism>
<sequence length="1004" mass="113559">MSSHPEHDEDTTLDPEAISERRRIKKLEQEERAKAETARLVARRQEVLSRMNPDSPTPRIITAPPSVRDKISQVTIAPELVGSAFFEVYGSVPLIICPGTLGLNPVGEHFRYLGGRTSAENSPTSDTVPIPSFVFRTAAALGTLWNWTILRGFIVWQPRQSWICLLARTEHAEASTRGYGPLRLQGPSAPSLISIVDAPVARLGNIMAEQPITTNIDPEQLNLPAGAHFRLLGAPNVPTMTGSDRLDRVPELVRLTMEQMGVAWKRLEQGNLTWWQPDTPWRSIHNWIRAGIDSKLMPRGYDEEEALAIIDLRQENRAWSWDFDQGLFGLFQGEGQALSREGLVRLDRVPEFELANPSLRLEIHRRRNINQANRDHAPKFDVGTGPPEDRVSRFFHAGYRPTRRDLVLTDRLNFEQTPLFIHDLLLPLRHQLQLAIDRGEVKDDLPPPEVARPDDEIDDDSFDRISDEQDYTEARLRCETASSGSRQQIFHDEMIVPALHGRPIKDDEYDPIYVHLLGPKRLTVYREGLLSDGSVKRKLAGPMEAVKVMARACQLFLPRDATEDATDDEMGDEMSDEMDYSMEDATEAPMLEERLMMDRPPNGENIPSAYVGICGITLQPAFMRPKLNDHTNTAAGIQIIAEPTQQECERNTIMHEGVTVAGNLTKMKTMMLHNDTQFLEEPDPIGKVLKQNARLIEYVPAEPVMNIRPTAAGRGQPCLEHLYKELGGADSHYQLRVPPLGVWTPSPVLLERLNLILDAHPFDPVPLNIALQAAVVWCDIETSLDRQIEGIGKVLGDVEHPVPYVTIEVFVIYYPHWLRFHEVFKLTRYIHPHRFIHMAYCLDQGRRVNVAELKVREDLIDEPEITRLIQTTKLNTWDFDPKTRITLLPASWPGTQMFWPRQVPKGEMPGDGLAAACLLDDIRTLGLPSYHPRDTSFQLLGIPKLIADQIVRQQNRVRIWVPESPFHHIWAPYRKGSLVAVSGNAATVGPVFWNIQSIGSPLPF</sequence>
<dbReference type="EMBL" id="JANRMS010001372">
    <property type="protein sequence ID" value="KAJ3528738.1"/>
    <property type="molecule type" value="Genomic_DNA"/>
</dbReference>
<gene>
    <name evidence="1" type="ORF">NM208_g10071</name>
</gene>
<keyword evidence="2" id="KW-1185">Reference proteome</keyword>
<evidence type="ECO:0000313" key="1">
    <source>
        <dbReference type="EMBL" id="KAJ3528738.1"/>
    </source>
</evidence>
<name>A0ACC1RZ76_9HYPO</name>
<comment type="caution">
    <text evidence="1">The sequence shown here is derived from an EMBL/GenBank/DDBJ whole genome shotgun (WGS) entry which is preliminary data.</text>
</comment>
<accession>A0ACC1RZ76</accession>